<protein>
    <submittedName>
        <fullName evidence="7">Amino acid permease</fullName>
    </submittedName>
</protein>
<feature type="domain" description="Amino acid permease/ SLC12A" evidence="6">
    <location>
        <begin position="52"/>
        <end position="419"/>
    </location>
</feature>
<evidence type="ECO:0000256" key="5">
    <source>
        <dbReference type="SAM" id="Phobius"/>
    </source>
</evidence>
<evidence type="ECO:0000313" key="7">
    <source>
        <dbReference type="EMBL" id="MTV32432.1"/>
    </source>
</evidence>
<dbReference type="RefSeq" id="WP_155447119.1">
    <property type="nucleotide sequence ID" value="NZ_JAOQNR010000016.1"/>
</dbReference>
<feature type="transmembrane region" description="Helical" evidence="5">
    <location>
        <begin position="340"/>
        <end position="360"/>
    </location>
</feature>
<feature type="transmembrane region" description="Helical" evidence="5">
    <location>
        <begin position="168"/>
        <end position="188"/>
    </location>
</feature>
<keyword evidence="3 5" id="KW-1133">Transmembrane helix</keyword>
<feature type="transmembrane region" description="Helical" evidence="5">
    <location>
        <begin position="408"/>
        <end position="430"/>
    </location>
</feature>
<name>A0A6N8DPB0_RHOAC</name>
<comment type="caution">
    <text evidence="7">The sequence shown here is derived from an EMBL/GenBank/DDBJ whole genome shotgun (WGS) entry which is preliminary data.</text>
</comment>
<proteinExistence type="predicted"/>
<comment type="subcellular location">
    <subcellularLocation>
        <location evidence="1">Membrane</location>
        <topology evidence="1">Multi-pass membrane protein</topology>
    </subcellularLocation>
</comment>
<reference evidence="7 8" key="1">
    <citation type="submission" date="2019-11" db="EMBL/GenBank/DDBJ databases">
        <title>Whole-genome sequence of a Rhodoblastus acidophilus DSM 142.</title>
        <authorList>
            <person name="Kyndt J.A."/>
            <person name="Meyer T.E."/>
        </authorList>
    </citation>
    <scope>NUCLEOTIDE SEQUENCE [LARGE SCALE GENOMIC DNA]</scope>
    <source>
        <strain evidence="7 8">DSM 142</strain>
    </source>
</reference>
<feature type="transmembrane region" description="Helical" evidence="5">
    <location>
        <begin position="442"/>
        <end position="459"/>
    </location>
</feature>
<gene>
    <name evidence="7" type="ORF">GJ654_15700</name>
</gene>
<evidence type="ECO:0000259" key="6">
    <source>
        <dbReference type="Pfam" id="PF00324"/>
    </source>
</evidence>
<feature type="transmembrane region" description="Helical" evidence="5">
    <location>
        <begin position="243"/>
        <end position="268"/>
    </location>
</feature>
<dbReference type="InterPro" id="IPR004841">
    <property type="entry name" value="AA-permease/SLC12A_dom"/>
</dbReference>
<feature type="transmembrane region" description="Helical" evidence="5">
    <location>
        <begin position="372"/>
        <end position="396"/>
    </location>
</feature>
<keyword evidence="4 5" id="KW-0472">Membrane</keyword>
<dbReference type="Proteomes" id="UP000439113">
    <property type="component" value="Unassembled WGS sequence"/>
</dbReference>
<feature type="transmembrane region" description="Helical" evidence="5">
    <location>
        <begin position="288"/>
        <end position="319"/>
    </location>
</feature>
<dbReference type="InterPro" id="IPR050367">
    <property type="entry name" value="APC_superfamily"/>
</dbReference>
<dbReference type="OrthoDB" id="7065842at2"/>
<dbReference type="GO" id="GO:0016020">
    <property type="term" value="C:membrane"/>
    <property type="evidence" value="ECO:0007669"/>
    <property type="project" value="UniProtKB-SubCell"/>
</dbReference>
<evidence type="ECO:0000256" key="4">
    <source>
        <dbReference type="ARBA" id="ARBA00023136"/>
    </source>
</evidence>
<evidence type="ECO:0000256" key="1">
    <source>
        <dbReference type="ARBA" id="ARBA00004141"/>
    </source>
</evidence>
<feature type="transmembrane region" description="Helical" evidence="5">
    <location>
        <begin position="58"/>
        <end position="80"/>
    </location>
</feature>
<dbReference type="Pfam" id="PF00324">
    <property type="entry name" value="AA_permease"/>
    <property type="match status" value="1"/>
</dbReference>
<dbReference type="PANTHER" id="PTHR42770">
    <property type="entry name" value="AMINO ACID TRANSPORTER-RELATED"/>
    <property type="match status" value="1"/>
</dbReference>
<feature type="transmembrane region" description="Helical" evidence="5">
    <location>
        <begin position="29"/>
        <end position="52"/>
    </location>
</feature>
<keyword evidence="2 5" id="KW-0812">Transmembrane</keyword>
<dbReference type="GO" id="GO:0055085">
    <property type="term" value="P:transmembrane transport"/>
    <property type="evidence" value="ECO:0007669"/>
    <property type="project" value="InterPro"/>
</dbReference>
<feature type="transmembrane region" description="Helical" evidence="5">
    <location>
        <begin position="135"/>
        <end position="156"/>
    </location>
</feature>
<accession>A0A6N8DPB0</accession>
<dbReference type="AlphaFoldDB" id="A0A6N8DPB0"/>
<dbReference type="EMBL" id="WNKS01000016">
    <property type="protein sequence ID" value="MTV32432.1"/>
    <property type="molecule type" value="Genomic_DNA"/>
</dbReference>
<sequence>MTLPTEQSAHVIPGATSGLKAQCLSYIEVLAQSVSVIAPSTVPAAVLGLIYASSGNGTWLSFLIGMIGLVLVSVNINLFARRSASAGSLYSYIVQGLGPTAGVLGGWALLFGYLFTGMSTLCGFVATSKGLFGSVGLAPPSWLIFLVTTALAGAVACRDVKMSAKSMLAFEGAAVAAVLALGIVIWRAHGFALDSDQLTLQGASPGGVMAGVALVVFAFSGFESSTALGEEARDPLRAIPRSVVQSVIISGAIFIFMAYVVILGFRGLPDDLAKSEAPLLLLSNVLGVGWLGVFITIGILLSFFSCTLASINATARIVFAMARNGVAPRWLGAVHKTNRTPWLAIGFVTLATFVVAFAPTQFGVGEFEAQGYFGTLCAFGFLSTYVLVSLAAPAYLRKQGKLTRRAIVLGELAAGFMIIPFLGAVGLPGSELFPPPAFPNNILVWVFVAYMTVGAVWLFRLRRLKAAPLDQIFEENSVSQGK</sequence>
<feature type="transmembrane region" description="Helical" evidence="5">
    <location>
        <begin position="200"/>
        <end position="222"/>
    </location>
</feature>
<dbReference type="Gene3D" id="1.20.1740.10">
    <property type="entry name" value="Amino acid/polyamine transporter I"/>
    <property type="match status" value="1"/>
</dbReference>
<dbReference type="PIRSF" id="PIRSF006060">
    <property type="entry name" value="AA_transporter"/>
    <property type="match status" value="1"/>
</dbReference>
<organism evidence="7 8">
    <name type="scientific">Rhodoblastus acidophilus</name>
    <name type="common">Rhodopseudomonas acidophila</name>
    <dbReference type="NCBI Taxonomy" id="1074"/>
    <lineage>
        <taxon>Bacteria</taxon>
        <taxon>Pseudomonadati</taxon>
        <taxon>Pseudomonadota</taxon>
        <taxon>Alphaproteobacteria</taxon>
        <taxon>Hyphomicrobiales</taxon>
        <taxon>Rhodoblastaceae</taxon>
        <taxon>Rhodoblastus</taxon>
    </lineage>
</organism>
<evidence type="ECO:0000256" key="2">
    <source>
        <dbReference type="ARBA" id="ARBA00022692"/>
    </source>
</evidence>
<evidence type="ECO:0000313" key="8">
    <source>
        <dbReference type="Proteomes" id="UP000439113"/>
    </source>
</evidence>
<feature type="transmembrane region" description="Helical" evidence="5">
    <location>
        <begin position="92"/>
        <end position="115"/>
    </location>
</feature>
<evidence type="ECO:0000256" key="3">
    <source>
        <dbReference type="ARBA" id="ARBA00022989"/>
    </source>
</evidence>
<dbReference type="PANTHER" id="PTHR42770:SF16">
    <property type="entry name" value="AMINO ACID PERMEASE"/>
    <property type="match status" value="1"/>
</dbReference>